<evidence type="ECO:0000313" key="3">
    <source>
        <dbReference type="Proteomes" id="UP001501705"/>
    </source>
</evidence>
<reference evidence="2 3" key="1">
    <citation type="journal article" date="2019" name="Int. J. Syst. Evol. Microbiol.">
        <title>The Global Catalogue of Microorganisms (GCM) 10K type strain sequencing project: providing services to taxonomists for standard genome sequencing and annotation.</title>
        <authorList>
            <consortium name="The Broad Institute Genomics Platform"/>
            <consortium name="The Broad Institute Genome Sequencing Center for Infectious Disease"/>
            <person name="Wu L."/>
            <person name="Ma J."/>
        </authorList>
    </citation>
    <scope>NUCLEOTIDE SEQUENCE [LARGE SCALE GENOMIC DNA]</scope>
    <source>
        <strain evidence="2 3">JCM 15572</strain>
    </source>
</reference>
<dbReference type="RefSeq" id="WP_344231795.1">
    <property type="nucleotide sequence ID" value="NZ_BAAAPH010000002.1"/>
</dbReference>
<feature type="compositionally biased region" description="Basic and acidic residues" evidence="1">
    <location>
        <begin position="112"/>
        <end position="123"/>
    </location>
</feature>
<organism evidence="2 3">
    <name type="scientific">Kribbella hippodromi</name>
    <dbReference type="NCBI Taxonomy" id="434347"/>
    <lineage>
        <taxon>Bacteria</taxon>
        <taxon>Bacillati</taxon>
        <taxon>Actinomycetota</taxon>
        <taxon>Actinomycetes</taxon>
        <taxon>Propionibacteriales</taxon>
        <taxon>Kribbellaceae</taxon>
        <taxon>Kribbella</taxon>
    </lineage>
</organism>
<proteinExistence type="predicted"/>
<comment type="caution">
    <text evidence="2">The sequence shown here is derived from an EMBL/GenBank/DDBJ whole genome shotgun (WGS) entry which is preliminary data.</text>
</comment>
<sequence>MSKEPVGSVAEEAAKLFAVLQNAASEAPAAEEKAEHKHAEEHEHKLGPDCVWCPVCQLIHKVRNTSPETIEQLSTAAAHVLGSLRSLLEAAADAARQAREDAASRSSPPDEEPARSRVDRIDVSEDPEPWD</sequence>
<name>A0ABN2C3W9_9ACTN</name>
<dbReference type="EMBL" id="BAAAPH010000002">
    <property type="protein sequence ID" value="GAA1552244.1"/>
    <property type="molecule type" value="Genomic_DNA"/>
</dbReference>
<dbReference type="Proteomes" id="UP001501705">
    <property type="component" value="Unassembled WGS sequence"/>
</dbReference>
<feature type="region of interest" description="Disordered" evidence="1">
    <location>
        <begin position="91"/>
        <end position="131"/>
    </location>
</feature>
<keyword evidence="3" id="KW-1185">Reference proteome</keyword>
<evidence type="ECO:0000313" key="2">
    <source>
        <dbReference type="EMBL" id="GAA1552244.1"/>
    </source>
</evidence>
<feature type="region of interest" description="Disordered" evidence="1">
    <location>
        <begin position="23"/>
        <end position="44"/>
    </location>
</feature>
<protein>
    <submittedName>
        <fullName evidence="2">Uncharacterized protein</fullName>
    </submittedName>
</protein>
<gene>
    <name evidence="2" type="ORF">GCM10009804_06540</name>
</gene>
<feature type="compositionally biased region" description="Basic and acidic residues" evidence="1">
    <location>
        <begin position="30"/>
        <end position="44"/>
    </location>
</feature>
<evidence type="ECO:0000256" key="1">
    <source>
        <dbReference type="SAM" id="MobiDB-lite"/>
    </source>
</evidence>
<accession>A0ABN2C3W9</accession>